<sequence length="67" mass="7689">MADPRYQYEKVNAVKIVVENPDGKVLLIQEPNTNEWMPDHWGLPGGKPLEKESLEGALKRKMKEERG</sequence>
<organism evidence="2 3">
    <name type="scientific">candidate division WWE3 bacterium RIFCSPHIGHO2_01_FULL_48_15</name>
    <dbReference type="NCBI Taxonomy" id="1802619"/>
    <lineage>
        <taxon>Bacteria</taxon>
        <taxon>Katanobacteria</taxon>
    </lineage>
</organism>
<dbReference type="PROSITE" id="PS51462">
    <property type="entry name" value="NUDIX"/>
    <property type="match status" value="1"/>
</dbReference>
<comment type="caution">
    <text evidence="2">The sequence shown here is derived from an EMBL/GenBank/DDBJ whole genome shotgun (WGS) entry which is preliminary data.</text>
</comment>
<dbReference type="Pfam" id="PF00293">
    <property type="entry name" value="NUDIX"/>
    <property type="match status" value="1"/>
</dbReference>
<name>A0A1F4VBL7_UNCKA</name>
<dbReference type="InterPro" id="IPR015797">
    <property type="entry name" value="NUDIX_hydrolase-like_dom_sf"/>
</dbReference>
<dbReference type="EMBL" id="MEVC01000024">
    <property type="protein sequence ID" value="OGC54113.1"/>
    <property type="molecule type" value="Genomic_DNA"/>
</dbReference>
<dbReference type="AlphaFoldDB" id="A0A1F4VBL7"/>
<proteinExistence type="predicted"/>
<evidence type="ECO:0000259" key="1">
    <source>
        <dbReference type="PROSITE" id="PS51462"/>
    </source>
</evidence>
<reference evidence="2 3" key="1">
    <citation type="journal article" date="2016" name="Nat. Commun.">
        <title>Thousands of microbial genomes shed light on interconnected biogeochemical processes in an aquifer system.</title>
        <authorList>
            <person name="Anantharaman K."/>
            <person name="Brown C.T."/>
            <person name="Hug L.A."/>
            <person name="Sharon I."/>
            <person name="Castelle C.J."/>
            <person name="Probst A.J."/>
            <person name="Thomas B.C."/>
            <person name="Singh A."/>
            <person name="Wilkins M.J."/>
            <person name="Karaoz U."/>
            <person name="Brodie E.L."/>
            <person name="Williams K.H."/>
            <person name="Hubbard S.S."/>
            <person name="Banfield J.F."/>
        </authorList>
    </citation>
    <scope>NUCLEOTIDE SEQUENCE [LARGE SCALE GENOMIC DNA]</scope>
</reference>
<feature type="domain" description="Nudix hydrolase" evidence="1">
    <location>
        <begin position="9"/>
        <end position="67"/>
    </location>
</feature>
<dbReference type="CDD" id="cd02883">
    <property type="entry name" value="NUDIX_Hydrolase"/>
    <property type="match status" value="1"/>
</dbReference>
<evidence type="ECO:0000313" key="3">
    <source>
        <dbReference type="Proteomes" id="UP000179005"/>
    </source>
</evidence>
<dbReference type="SUPFAM" id="SSF55811">
    <property type="entry name" value="Nudix"/>
    <property type="match status" value="1"/>
</dbReference>
<evidence type="ECO:0000313" key="2">
    <source>
        <dbReference type="EMBL" id="OGC54113.1"/>
    </source>
</evidence>
<dbReference type="InterPro" id="IPR000086">
    <property type="entry name" value="NUDIX_hydrolase_dom"/>
</dbReference>
<gene>
    <name evidence="2" type="ORF">A2797_02655</name>
</gene>
<dbReference type="STRING" id="1802619.A2797_02655"/>
<protein>
    <recommendedName>
        <fullName evidence="1">Nudix hydrolase domain-containing protein</fullName>
    </recommendedName>
</protein>
<dbReference type="Gene3D" id="3.90.79.10">
    <property type="entry name" value="Nucleoside Triphosphate Pyrophosphohydrolase"/>
    <property type="match status" value="1"/>
</dbReference>
<accession>A0A1F4VBL7</accession>
<dbReference type="Proteomes" id="UP000179005">
    <property type="component" value="Unassembled WGS sequence"/>
</dbReference>